<sequence>MMKPDRATAMKMLIAQALEHFPLGNPELAVCGSGKTCEGCPKKLLEIVDSEINYWQSELEQGEIPTFGEIEKLAKLCNNVNRGLKRNGIIIPSPAKR</sequence>
<evidence type="ECO:0000313" key="2">
    <source>
        <dbReference type="Proteomes" id="UP001163714"/>
    </source>
</evidence>
<comment type="caution">
    <text evidence="1">The sequence shown here is derived from an EMBL/GenBank/DDBJ whole genome shotgun (WGS) entry which is preliminary data.</text>
</comment>
<name>A0ABT3I706_9GAMM</name>
<evidence type="ECO:0008006" key="3">
    <source>
        <dbReference type="Google" id="ProtNLM"/>
    </source>
</evidence>
<organism evidence="1 2">
    <name type="scientific">Shewanella subflava</name>
    <dbReference type="NCBI Taxonomy" id="2986476"/>
    <lineage>
        <taxon>Bacteria</taxon>
        <taxon>Pseudomonadati</taxon>
        <taxon>Pseudomonadota</taxon>
        <taxon>Gammaproteobacteria</taxon>
        <taxon>Alteromonadales</taxon>
        <taxon>Shewanellaceae</taxon>
        <taxon>Shewanella</taxon>
    </lineage>
</organism>
<keyword evidence="2" id="KW-1185">Reference proteome</keyword>
<proteinExistence type="predicted"/>
<dbReference type="Proteomes" id="UP001163714">
    <property type="component" value="Unassembled WGS sequence"/>
</dbReference>
<dbReference type="EMBL" id="JAPDMX010000007">
    <property type="protein sequence ID" value="MCW3171839.1"/>
    <property type="molecule type" value="Genomic_DNA"/>
</dbReference>
<gene>
    <name evidence="1" type="ORF">OHT75_05040</name>
</gene>
<protein>
    <recommendedName>
        <fullName evidence="3">Oxidoreductase-like domain-containing protein</fullName>
    </recommendedName>
</protein>
<reference evidence="1" key="1">
    <citation type="submission" date="2022-10" db="EMBL/GenBank/DDBJ databases">
        <title>Shewanella flava sp. nov, isolated from the estuary of the Fenhe River into the Yellow River.</title>
        <authorList>
            <person name="Li Y."/>
        </authorList>
    </citation>
    <scope>NUCLEOTIDE SEQUENCE</scope>
    <source>
        <strain evidence="1">FYR11-62</strain>
    </source>
</reference>
<evidence type="ECO:0000313" key="1">
    <source>
        <dbReference type="EMBL" id="MCW3171839.1"/>
    </source>
</evidence>
<dbReference type="RefSeq" id="WP_264725377.1">
    <property type="nucleotide sequence ID" value="NZ_JAPDMX010000007.1"/>
</dbReference>
<accession>A0ABT3I706</accession>